<evidence type="ECO:0000256" key="5">
    <source>
        <dbReference type="ARBA" id="ARBA00023002"/>
    </source>
</evidence>
<keyword evidence="5" id="KW-0560">Oxidoreductase</keyword>
<dbReference type="PANTHER" id="PTHR42913:SF3">
    <property type="entry name" value="64 KDA MITOCHONDRIAL NADH DEHYDROGENASE (EUROFUNG)"/>
    <property type="match status" value="1"/>
</dbReference>
<dbReference type="InterPro" id="IPR023753">
    <property type="entry name" value="FAD/NAD-binding_dom"/>
</dbReference>
<dbReference type="GO" id="GO:0003955">
    <property type="term" value="F:NAD(P)H dehydrogenase (quinone) activity"/>
    <property type="evidence" value="ECO:0007669"/>
    <property type="project" value="TreeGrafter"/>
</dbReference>
<organism evidence="7 8">
    <name type="scientific">Enterococcus canis</name>
    <dbReference type="NCBI Taxonomy" id="214095"/>
    <lineage>
        <taxon>Bacteria</taxon>
        <taxon>Bacillati</taxon>
        <taxon>Bacillota</taxon>
        <taxon>Bacilli</taxon>
        <taxon>Lactobacillales</taxon>
        <taxon>Enterococcaceae</taxon>
        <taxon>Enterococcus</taxon>
    </lineage>
</organism>
<dbReference type="EMBL" id="JXKH01000004">
    <property type="protein sequence ID" value="OJG18390.1"/>
    <property type="molecule type" value="Genomic_DNA"/>
</dbReference>
<dbReference type="STRING" id="214095.RU97_GL001787"/>
<name>A0A1L8RF35_9ENTE</name>
<evidence type="ECO:0000313" key="8">
    <source>
        <dbReference type="Proteomes" id="UP000181884"/>
    </source>
</evidence>
<reference evidence="7 8" key="1">
    <citation type="submission" date="2014-12" db="EMBL/GenBank/DDBJ databases">
        <title>Draft genome sequences of 29 type strains of Enterococci.</title>
        <authorList>
            <person name="Zhong Z."/>
            <person name="Sun Z."/>
            <person name="Liu W."/>
            <person name="Zhang W."/>
            <person name="Zhang H."/>
        </authorList>
    </citation>
    <scope>NUCLEOTIDE SEQUENCE [LARGE SCALE GENOMIC DNA]</scope>
    <source>
        <strain evidence="7 8">DSM 17029</strain>
    </source>
</reference>
<protein>
    <submittedName>
        <fullName evidence="7">NADH dehydrogenase</fullName>
    </submittedName>
</protein>
<dbReference type="Gene3D" id="3.50.50.100">
    <property type="match status" value="1"/>
</dbReference>
<evidence type="ECO:0000256" key="2">
    <source>
        <dbReference type="ARBA" id="ARBA00005272"/>
    </source>
</evidence>
<keyword evidence="3" id="KW-0285">Flavoprotein</keyword>
<gene>
    <name evidence="7" type="ORF">RU97_GL001787</name>
</gene>
<dbReference type="PRINTS" id="PR00368">
    <property type="entry name" value="FADPNR"/>
</dbReference>
<comment type="similarity">
    <text evidence="2">Belongs to the NADH dehydrogenase family.</text>
</comment>
<comment type="caution">
    <text evidence="7">The sequence shown here is derived from an EMBL/GenBank/DDBJ whole genome shotgun (WGS) entry which is preliminary data.</text>
</comment>
<evidence type="ECO:0000256" key="1">
    <source>
        <dbReference type="ARBA" id="ARBA00001974"/>
    </source>
</evidence>
<dbReference type="SUPFAM" id="SSF51905">
    <property type="entry name" value="FAD/NAD(P)-binding domain"/>
    <property type="match status" value="2"/>
</dbReference>
<feature type="domain" description="FAD/NAD(P)-binding" evidence="6">
    <location>
        <begin position="3"/>
        <end position="322"/>
    </location>
</feature>
<dbReference type="PRINTS" id="PR00411">
    <property type="entry name" value="PNDRDTASEI"/>
</dbReference>
<keyword evidence="4" id="KW-0274">FAD</keyword>
<comment type="cofactor">
    <cofactor evidence="1">
        <name>FAD</name>
        <dbReference type="ChEBI" id="CHEBI:57692"/>
    </cofactor>
</comment>
<dbReference type="AlphaFoldDB" id="A0A1L8RF35"/>
<proteinExistence type="inferred from homology"/>
<dbReference type="GO" id="GO:0019646">
    <property type="term" value="P:aerobic electron transport chain"/>
    <property type="evidence" value="ECO:0007669"/>
    <property type="project" value="TreeGrafter"/>
</dbReference>
<keyword evidence="8" id="KW-1185">Reference proteome</keyword>
<dbReference type="RefSeq" id="WP_067394903.1">
    <property type="nucleotide sequence ID" value="NZ_JXKH01000004.1"/>
</dbReference>
<dbReference type="InterPro" id="IPR051169">
    <property type="entry name" value="NADH-Q_oxidoreductase"/>
</dbReference>
<dbReference type="Proteomes" id="UP000181884">
    <property type="component" value="Unassembled WGS sequence"/>
</dbReference>
<evidence type="ECO:0000256" key="4">
    <source>
        <dbReference type="ARBA" id="ARBA00022827"/>
    </source>
</evidence>
<sequence length="402" mass="43657">MKEVVILGAGYGGLRALHVLQSHQGEFHVTLVDRNDYHYESTDLHEVAAGTQPAERIQYPIEDVVNSKTTTFIKDEVTLIDRTQKQVTLKGGQTLPYDYLVVSLGFQSETFGIPGAAENALQLEDVETAKQALAHIEAQMKGYAQDPKPEALNIVVCGAGFTGIELLGALAENKETYAKWAGVEAKEIKLYCIEAVTRLLPMFDEKLADYGIDHLKEWGVEFLTGKPIKEIKPGVVIYQEDAATNTNAELAAGTIIWTTGVSGSHVMGDSGFNQRRGRVTVADDLSDPDHSEVFIIGDVAAVMDPDNQRPYPTTAQIALKMGATAGKNILHLLAGEATEKFTFHSLGSVASIGNTHAFGVVGKTNVKGYPASFIKKGILDRSLFETGGVKEVLSKGRFDFYH</sequence>
<evidence type="ECO:0000259" key="6">
    <source>
        <dbReference type="Pfam" id="PF07992"/>
    </source>
</evidence>
<accession>A0A1L8RF35</accession>
<evidence type="ECO:0000313" key="7">
    <source>
        <dbReference type="EMBL" id="OJG18390.1"/>
    </source>
</evidence>
<dbReference type="PANTHER" id="PTHR42913">
    <property type="entry name" value="APOPTOSIS-INDUCING FACTOR 1"/>
    <property type="match status" value="1"/>
</dbReference>
<evidence type="ECO:0000256" key="3">
    <source>
        <dbReference type="ARBA" id="ARBA00022630"/>
    </source>
</evidence>
<dbReference type="InterPro" id="IPR036188">
    <property type="entry name" value="FAD/NAD-bd_sf"/>
</dbReference>
<dbReference type="Pfam" id="PF07992">
    <property type="entry name" value="Pyr_redox_2"/>
    <property type="match status" value="1"/>
</dbReference>